<gene>
    <name evidence="4" type="primary">hypA</name>
    <name evidence="5" type="ORF">CLV27_0392</name>
</gene>
<feature type="binding site" evidence="4">
    <location>
        <position position="91"/>
    </location>
    <ligand>
        <name>Zn(2+)</name>
        <dbReference type="ChEBI" id="CHEBI:29105"/>
    </ligand>
</feature>
<proteinExistence type="inferred from homology"/>
<evidence type="ECO:0000256" key="1">
    <source>
        <dbReference type="ARBA" id="ARBA00022596"/>
    </source>
</evidence>
<dbReference type="GO" id="GO:0051604">
    <property type="term" value="P:protein maturation"/>
    <property type="evidence" value="ECO:0007669"/>
    <property type="project" value="InterPro"/>
</dbReference>
<dbReference type="PANTHER" id="PTHR34535">
    <property type="entry name" value="HYDROGENASE MATURATION FACTOR HYPA"/>
    <property type="match status" value="1"/>
</dbReference>
<dbReference type="Pfam" id="PF01155">
    <property type="entry name" value="HypA"/>
    <property type="match status" value="1"/>
</dbReference>
<keyword evidence="2 4" id="KW-0479">Metal-binding</keyword>
<name>A0A4R1GKL1_9BACT</name>
<reference evidence="5 6" key="1">
    <citation type="submission" date="2019-03" db="EMBL/GenBank/DDBJ databases">
        <title>Genomic Encyclopedia of Archaeal and Bacterial Type Strains, Phase II (KMG-II): from individual species to whole genera.</title>
        <authorList>
            <person name="Goeker M."/>
        </authorList>
    </citation>
    <scope>NUCLEOTIDE SEQUENCE [LARGE SCALE GENOMIC DNA]</scope>
    <source>
        <strain evidence="5 6">DSM 24425</strain>
    </source>
</reference>
<comment type="caution">
    <text evidence="5">The sequence shown here is derived from an EMBL/GenBank/DDBJ whole genome shotgun (WGS) entry which is preliminary data.</text>
</comment>
<feature type="binding site" evidence="4">
    <location>
        <position position="94"/>
    </location>
    <ligand>
        <name>Zn(2+)</name>
        <dbReference type="ChEBI" id="CHEBI:29105"/>
    </ligand>
</feature>
<dbReference type="GO" id="GO:0016151">
    <property type="term" value="F:nickel cation binding"/>
    <property type="evidence" value="ECO:0007669"/>
    <property type="project" value="UniProtKB-UniRule"/>
</dbReference>
<dbReference type="Gene3D" id="3.30.2320.80">
    <property type="match status" value="1"/>
</dbReference>
<sequence>MHETSIALGLLRSLSEIAEREKAKKITRVKVKIGKLSGIVIDSFKFAFDALKGEFKEVKDAELLVEEVSLVYKCKDCGREFEVDSVYFPECPACKSLNLALISGEELEVVEVELEV</sequence>
<dbReference type="EMBL" id="SMFV01000001">
    <property type="protein sequence ID" value="TCK06589.1"/>
    <property type="molecule type" value="Genomic_DNA"/>
</dbReference>
<feature type="binding site" evidence="4">
    <location>
        <position position="74"/>
    </location>
    <ligand>
        <name>Zn(2+)</name>
        <dbReference type="ChEBI" id="CHEBI:29105"/>
    </ligand>
</feature>
<feature type="binding site" evidence="4">
    <location>
        <position position="2"/>
    </location>
    <ligand>
        <name>Ni(2+)</name>
        <dbReference type="ChEBI" id="CHEBI:49786"/>
    </ligand>
</feature>
<dbReference type="AlphaFoldDB" id="A0A4R1GKL1"/>
<dbReference type="HAMAP" id="MF_00213">
    <property type="entry name" value="HypA_HybF"/>
    <property type="match status" value="1"/>
</dbReference>
<evidence type="ECO:0000313" key="5">
    <source>
        <dbReference type="EMBL" id="TCK06589.1"/>
    </source>
</evidence>
<dbReference type="PANTHER" id="PTHR34535:SF3">
    <property type="entry name" value="HYDROGENASE MATURATION FACTOR HYPA"/>
    <property type="match status" value="1"/>
</dbReference>
<keyword evidence="6" id="KW-1185">Reference proteome</keyword>
<evidence type="ECO:0000256" key="3">
    <source>
        <dbReference type="ARBA" id="ARBA00022833"/>
    </source>
</evidence>
<organism evidence="5 6">
    <name type="scientific">Phorcysia thermohydrogeniphila</name>
    <dbReference type="NCBI Taxonomy" id="936138"/>
    <lineage>
        <taxon>Bacteria</taxon>
        <taxon>Pseudomonadati</taxon>
        <taxon>Aquificota</taxon>
        <taxon>Aquificia</taxon>
        <taxon>Desulfurobacteriales</taxon>
        <taxon>Desulfurobacteriaceae</taxon>
        <taxon>Phorcysia</taxon>
    </lineage>
</organism>
<feature type="binding site" evidence="4">
    <location>
        <position position="77"/>
    </location>
    <ligand>
        <name>Zn(2+)</name>
        <dbReference type="ChEBI" id="CHEBI:29105"/>
    </ligand>
</feature>
<dbReference type="InterPro" id="IPR000688">
    <property type="entry name" value="HypA/HybF"/>
</dbReference>
<dbReference type="RefSeq" id="WP_132525269.1">
    <property type="nucleotide sequence ID" value="NZ_SMFV01000001.1"/>
</dbReference>
<protein>
    <recommendedName>
        <fullName evidence="4">Hydrogenase maturation factor HypA</fullName>
    </recommendedName>
</protein>
<comment type="similarity">
    <text evidence="4">Belongs to the HypA/HybF family.</text>
</comment>
<evidence type="ECO:0000313" key="6">
    <source>
        <dbReference type="Proteomes" id="UP000295777"/>
    </source>
</evidence>
<dbReference type="GO" id="GO:0008270">
    <property type="term" value="F:zinc ion binding"/>
    <property type="evidence" value="ECO:0007669"/>
    <property type="project" value="UniProtKB-UniRule"/>
</dbReference>
<keyword evidence="1 4" id="KW-0533">Nickel</keyword>
<keyword evidence="3 4" id="KW-0862">Zinc</keyword>
<dbReference type="PIRSF" id="PIRSF004761">
    <property type="entry name" value="Hydrgn_mat_HypA"/>
    <property type="match status" value="1"/>
</dbReference>
<dbReference type="Proteomes" id="UP000295777">
    <property type="component" value="Unassembled WGS sequence"/>
</dbReference>
<accession>A0A4R1GKL1</accession>
<dbReference type="OrthoDB" id="9800361at2"/>
<comment type="function">
    <text evidence="4">Involved in the maturation of [NiFe] hydrogenases. Required for nickel insertion into the metal center of the hydrogenase.</text>
</comment>
<evidence type="ECO:0000256" key="4">
    <source>
        <dbReference type="HAMAP-Rule" id="MF_00213"/>
    </source>
</evidence>
<evidence type="ECO:0000256" key="2">
    <source>
        <dbReference type="ARBA" id="ARBA00022723"/>
    </source>
</evidence>